<dbReference type="EMBL" id="CP144054">
    <property type="protein sequence ID" value="WWD18097.1"/>
    <property type="molecule type" value="Genomic_DNA"/>
</dbReference>
<evidence type="ECO:0000313" key="4">
    <source>
        <dbReference type="Proteomes" id="UP000322225"/>
    </source>
</evidence>
<keyword evidence="1" id="KW-0175">Coiled coil</keyword>
<dbReference type="GeneID" id="43591131"/>
<evidence type="ECO:0000256" key="1">
    <source>
        <dbReference type="SAM" id="Coils"/>
    </source>
</evidence>
<feature type="coiled-coil region" evidence="1">
    <location>
        <begin position="67"/>
        <end position="129"/>
    </location>
</feature>
<feature type="compositionally biased region" description="Acidic residues" evidence="2">
    <location>
        <begin position="551"/>
        <end position="560"/>
    </location>
</feature>
<feature type="region of interest" description="Disordered" evidence="2">
    <location>
        <begin position="1"/>
        <end position="36"/>
    </location>
</feature>
<dbReference type="Proteomes" id="UP000322225">
    <property type="component" value="Chromosome 4"/>
</dbReference>
<feature type="region of interest" description="Disordered" evidence="2">
    <location>
        <begin position="478"/>
        <end position="612"/>
    </location>
</feature>
<feature type="compositionally biased region" description="Pro residues" evidence="2">
    <location>
        <begin position="7"/>
        <end position="24"/>
    </location>
</feature>
<evidence type="ECO:0000313" key="3">
    <source>
        <dbReference type="EMBL" id="WWD18097.1"/>
    </source>
</evidence>
<feature type="region of interest" description="Disordered" evidence="2">
    <location>
        <begin position="277"/>
        <end position="296"/>
    </location>
</feature>
<proteinExistence type="predicted"/>
<feature type="region of interest" description="Disordered" evidence="2">
    <location>
        <begin position="365"/>
        <end position="465"/>
    </location>
</feature>
<sequence length="612" mass="64554">MSSPNPANLPLPLSPDPDQSPPSTLPLALPVPETHSPETEALIASLRTSLSSAQSQLSVQATRLSTLADVEAELSQLKDQYAFLTAAREAVETQLQEEVKKREVAEENVEMLRGQVEQARRGVMTLQKQDADRKRMSVIGGGVGAMGLGLGEEEILASLASVGEGHQRGESKIYKRQSMMAARSHRRVSSQSEPSVDIYSTATDRAITSSPNAQMSGNAATTSAAGTLRPNTVAGGLRELRLGTTPPTAVAPLALSPAATANNPHQSGYFDESLHAQPKVAQPESPSKNEAAAVAAAAKEEASQLRAELGTLQAKLEESEEARMASETCLKALREFMASNSASGEDNAEQGDGMTASTADLLKGIRLPPLPTDRDADEEHHDTSSTQPAKPSGWGFKLWANKAQPPTSPQKELPSTPGQQVLETLSNRSRAGSTISSMTPKVSPLPTPAEEGLTGQTLPTSLSTSTITTPLSSFVNNWTKGVSPGTPQAQASSSTALGLPPPNSRKLSVTNFFSRGGASAAAKEKKDKDLPTPPATIGEGGEKLEPSPEIEGAEEGEAERDDDRRKSHATTMTELEEELGTPQGSTKEVVDEGDAGMSNKERTSEKLDEIPI</sequence>
<feature type="compositionally biased region" description="Basic and acidic residues" evidence="2">
    <location>
        <begin position="599"/>
        <end position="612"/>
    </location>
</feature>
<name>A0A5M6BSP1_9TREE</name>
<feature type="compositionally biased region" description="Low complexity" evidence="2">
    <location>
        <begin position="452"/>
        <end position="465"/>
    </location>
</feature>
<feature type="compositionally biased region" description="Polar residues" evidence="2">
    <location>
        <begin position="478"/>
        <end position="496"/>
    </location>
</feature>
<dbReference type="AlphaFoldDB" id="A0A5M6BSP1"/>
<gene>
    <name evidence="3" type="ORF">CI109_102545</name>
</gene>
<evidence type="ECO:0000256" key="2">
    <source>
        <dbReference type="SAM" id="MobiDB-lite"/>
    </source>
</evidence>
<reference evidence="3" key="1">
    <citation type="submission" date="2017-08" db="EMBL/GenBank/DDBJ databases">
        <authorList>
            <person name="Cuomo C."/>
            <person name="Billmyre B."/>
            <person name="Heitman J."/>
        </authorList>
    </citation>
    <scope>NUCLEOTIDE SEQUENCE</scope>
    <source>
        <strain evidence="3">CBS 12478</strain>
    </source>
</reference>
<reference evidence="3" key="2">
    <citation type="submission" date="2024-01" db="EMBL/GenBank/DDBJ databases">
        <title>Comparative genomics of Cryptococcus and Kwoniella reveals pathogenesis evolution and contrasting modes of karyotype evolution via chromosome fusion or intercentromeric recombination.</title>
        <authorList>
            <person name="Coelho M.A."/>
            <person name="David-Palma M."/>
            <person name="Shea T."/>
            <person name="Bowers K."/>
            <person name="McGinley-Smith S."/>
            <person name="Mohammad A.W."/>
            <person name="Gnirke A."/>
            <person name="Yurkov A.M."/>
            <person name="Nowrousian M."/>
            <person name="Sun S."/>
            <person name="Cuomo C.A."/>
            <person name="Heitman J."/>
        </authorList>
    </citation>
    <scope>NUCLEOTIDE SEQUENCE</scope>
    <source>
        <strain evidence="3">CBS 12478</strain>
    </source>
</reference>
<feature type="compositionally biased region" description="Basic and acidic residues" evidence="2">
    <location>
        <begin position="372"/>
        <end position="383"/>
    </location>
</feature>
<dbReference type="RefSeq" id="XP_031858745.1">
    <property type="nucleotide sequence ID" value="XM_032006964.1"/>
</dbReference>
<keyword evidence="4" id="KW-1185">Reference proteome</keyword>
<protein>
    <submittedName>
        <fullName evidence="3">Uncharacterized protein</fullName>
    </submittedName>
</protein>
<feature type="compositionally biased region" description="Polar residues" evidence="2">
    <location>
        <begin position="416"/>
        <end position="440"/>
    </location>
</feature>
<dbReference type="KEGG" id="ksn:43591131"/>
<dbReference type="OrthoDB" id="2505754at2759"/>
<accession>A0A5M6BSP1</accession>
<organism evidence="3 4">
    <name type="scientific">Kwoniella shandongensis</name>
    <dbReference type="NCBI Taxonomy" id="1734106"/>
    <lineage>
        <taxon>Eukaryota</taxon>
        <taxon>Fungi</taxon>
        <taxon>Dikarya</taxon>
        <taxon>Basidiomycota</taxon>
        <taxon>Agaricomycotina</taxon>
        <taxon>Tremellomycetes</taxon>
        <taxon>Tremellales</taxon>
        <taxon>Cryptococcaceae</taxon>
        <taxon>Kwoniella</taxon>
    </lineage>
</organism>